<name>A0A5M3MFZ3_CONPW</name>
<dbReference type="AlphaFoldDB" id="A0A5M3MFZ3"/>
<reference evidence="2" key="1">
    <citation type="journal article" date="2012" name="Science">
        <title>The Paleozoic origin of enzymatic lignin decomposition reconstructed from 31 fungal genomes.</title>
        <authorList>
            <person name="Floudas D."/>
            <person name="Binder M."/>
            <person name="Riley R."/>
            <person name="Barry K."/>
            <person name="Blanchette R.A."/>
            <person name="Henrissat B."/>
            <person name="Martinez A.T."/>
            <person name="Otillar R."/>
            <person name="Spatafora J.W."/>
            <person name="Yadav J.S."/>
            <person name="Aerts A."/>
            <person name="Benoit I."/>
            <person name="Boyd A."/>
            <person name="Carlson A."/>
            <person name="Copeland A."/>
            <person name="Coutinho P.M."/>
            <person name="de Vries R.P."/>
            <person name="Ferreira P."/>
            <person name="Findley K."/>
            <person name="Foster B."/>
            <person name="Gaskell J."/>
            <person name="Glotzer D."/>
            <person name="Gorecki P."/>
            <person name="Heitman J."/>
            <person name="Hesse C."/>
            <person name="Hori C."/>
            <person name="Igarashi K."/>
            <person name="Jurgens J.A."/>
            <person name="Kallen N."/>
            <person name="Kersten P."/>
            <person name="Kohler A."/>
            <person name="Kuees U."/>
            <person name="Kumar T.K.A."/>
            <person name="Kuo A."/>
            <person name="LaButti K."/>
            <person name="Larrondo L.F."/>
            <person name="Lindquist E."/>
            <person name="Ling A."/>
            <person name="Lombard V."/>
            <person name="Lucas S."/>
            <person name="Lundell T."/>
            <person name="Martin R."/>
            <person name="McLaughlin D.J."/>
            <person name="Morgenstern I."/>
            <person name="Morin E."/>
            <person name="Murat C."/>
            <person name="Nagy L.G."/>
            <person name="Nolan M."/>
            <person name="Ohm R.A."/>
            <person name="Patyshakuliyeva A."/>
            <person name="Rokas A."/>
            <person name="Ruiz-Duenas F.J."/>
            <person name="Sabat G."/>
            <person name="Salamov A."/>
            <person name="Samejima M."/>
            <person name="Schmutz J."/>
            <person name="Slot J.C."/>
            <person name="St John F."/>
            <person name="Stenlid J."/>
            <person name="Sun H."/>
            <person name="Sun S."/>
            <person name="Syed K."/>
            <person name="Tsang A."/>
            <person name="Wiebenga A."/>
            <person name="Young D."/>
            <person name="Pisabarro A."/>
            <person name="Eastwood D.C."/>
            <person name="Martin F."/>
            <person name="Cullen D."/>
            <person name="Grigoriev I.V."/>
            <person name="Hibbett D.S."/>
        </authorList>
    </citation>
    <scope>NUCLEOTIDE SEQUENCE [LARGE SCALE GENOMIC DNA]</scope>
    <source>
        <strain evidence="2">RWD-64-598 SS2</strain>
    </source>
</reference>
<organism evidence="1 2">
    <name type="scientific">Coniophora puteana (strain RWD-64-598)</name>
    <name type="common">Brown rot fungus</name>
    <dbReference type="NCBI Taxonomy" id="741705"/>
    <lineage>
        <taxon>Eukaryota</taxon>
        <taxon>Fungi</taxon>
        <taxon>Dikarya</taxon>
        <taxon>Basidiomycota</taxon>
        <taxon>Agaricomycotina</taxon>
        <taxon>Agaricomycetes</taxon>
        <taxon>Agaricomycetidae</taxon>
        <taxon>Boletales</taxon>
        <taxon>Coniophorineae</taxon>
        <taxon>Coniophoraceae</taxon>
        <taxon>Coniophora</taxon>
    </lineage>
</organism>
<comment type="caution">
    <text evidence="1">The sequence shown here is derived from an EMBL/GenBank/DDBJ whole genome shotgun (WGS) entry which is preliminary data.</text>
</comment>
<sequence length="85" mass="9904">MLGADSFPMWKVEEDPWEWSFERFKRSPQVKKYIQDMVHQQFVEDAYEEEQAQTILRIALSAAEELKKACDKAPAHEGEASTSRV</sequence>
<gene>
    <name evidence="1" type="ORF">CONPUDRAFT_156870</name>
</gene>
<keyword evidence="2" id="KW-1185">Reference proteome</keyword>
<evidence type="ECO:0000313" key="1">
    <source>
        <dbReference type="EMBL" id="EIW77684.1"/>
    </source>
</evidence>
<dbReference type="GeneID" id="19203653"/>
<evidence type="ECO:0000313" key="2">
    <source>
        <dbReference type="Proteomes" id="UP000053558"/>
    </source>
</evidence>
<accession>A0A5M3MFZ3</accession>
<dbReference type="RefSeq" id="XP_007772059.1">
    <property type="nucleotide sequence ID" value="XM_007773869.1"/>
</dbReference>
<dbReference type="Proteomes" id="UP000053558">
    <property type="component" value="Unassembled WGS sequence"/>
</dbReference>
<proteinExistence type="predicted"/>
<protein>
    <submittedName>
        <fullName evidence="1">Uncharacterized protein</fullName>
    </submittedName>
</protein>
<dbReference type="EMBL" id="JH711583">
    <property type="protein sequence ID" value="EIW77684.1"/>
    <property type="molecule type" value="Genomic_DNA"/>
</dbReference>
<dbReference type="KEGG" id="cput:CONPUDRAFT_156870"/>